<dbReference type="EMBL" id="KZ819302">
    <property type="protein sequence ID" value="PWN95922.1"/>
    <property type="molecule type" value="Genomic_DNA"/>
</dbReference>
<dbReference type="InterPro" id="IPR011047">
    <property type="entry name" value="Quinoprotein_ADH-like_sf"/>
</dbReference>
<reference evidence="1 2" key="1">
    <citation type="journal article" date="2018" name="Mol. Biol. Evol.">
        <title>Broad Genomic Sampling Reveals a Smut Pathogenic Ancestry of the Fungal Clade Ustilaginomycotina.</title>
        <authorList>
            <person name="Kijpornyongpan T."/>
            <person name="Mondo S.J."/>
            <person name="Barry K."/>
            <person name="Sandor L."/>
            <person name="Lee J."/>
            <person name="Lipzen A."/>
            <person name="Pangilinan J."/>
            <person name="LaButti K."/>
            <person name="Hainaut M."/>
            <person name="Henrissat B."/>
            <person name="Grigoriev I.V."/>
            <person name="Spatafora J.W."/>
            <person name="Aime M.C."/>
        </authorList>
    </citation>
    <scope>NUCLEOTIDE SEQUENCE [LARGE SCALE GENOMIC DNA]</scope>
    <source>
        <strain evidence="1 2">MCA 4186</strain>
    </source>
</reference>
<evidence type="ECO:0000313" key="1">
    <source>
        <dbReference type="EMBL" id="PWN95922.1"/>
    </source>
</evidence>
<dbReference type="InterPro" id="IPR001680">
    <property type="entry name" value="WD40_rpt"/>
</dbReference>
<dbReference type="STRING" id="58919.A0A316Z4R2"/>
<accession>A0A316Z4R2</accession>
<organism evidence="1 2">
    <name type="scientific">Tilletiopsis washingtonensis</name>
    <dbReference type="NCBI Taxonomy" id="58919"/>
    <lineage>
        <taxon>Eukaryota</taxon>
        <taxon>Fungi</taxon>
        <taxon>Dikarya</taxon>
        <taxon>Basidiomycota</taxon>
        <taxon>Ustilaginomycotina</taxon>
        <taxon>Exobasidiomycetes</taxon>
        <taxon>Entylomatales</taxon>
        <taxon>Entylomatales incertae sedis</taxon>
        <taxon>Tilletiopsis</taxon>
    </lineage>
</organism>
<dbReference type="SMART" id="SM00320">
    <property type="entry name" value="WD40"/>
    <property type="match status" value="5"/>
</dbReference>
<dbReference type="GO" id="GO:0005669">
    <property type="term" value="C:transcription factor TFIID complex"/>
    <property type="evidence" value="ECO:0007669"/>
    <property type="project" value="TreeGrafter"/>
</dbReference>
<sequence length="412" mass="40598">MASYLLAAASPPGAPVWAVQPLPLDAGPTAVLAAGAAGELRLLAPLPSGSAACLAAHAHSSNGASSSNGDTGSSSSSSAGSGIGVFAVAVAGERVLSVAADGSVALWQLDLAAVAQAAERAAALEAQPESAESASPSSSDAPTLLRALAAVPTLAPHLEAHVVALHPTQPLLAAVGAGPRVALCSAAPEDFGTLQRMCDAPDAQAGASRGGKGASTEMATCVAFSPSGELLASGTSTGLLLVHAVASGRLLATFADHALPIRSLSFSAPHVGAERDHLHVCSEDRTLTIHDVRSLERSAASAAAAQDAAPAEAAGIAAGATVACLRHPGWVTGASAGPLLATSSTDGALRLYDTRAGRTCVATLREGPRIWACVWTPPLAGLPPSTAMLVSGSESGEVRWYRAAGTGLGAAD</sequence>
<dbReference type="InterPro" id="IPR015943">
    <property type="entry name" value="WD40/YVTN_repeat-like_dom_sf"/>
</dbReference>
<dbReference type="Gene3D" id="2.130.10.10">
    <property type="entry name" value="YVTN repeat-like/Quinoprotein amine dehydrogenase"/>
    <property type="match status" value="2"/>
</dbReference>
<dbReference type="SUPFAM" id="SSF50998">
    <property type="entry name" value="Quinoprotein alcohol dehydrogenase-like"/>
    <property type="match status" value="1"/>
</dbReference>
<dbReference type="PANTHER" id="PTHR19879:SF1">
    <property type="entry name" value="CANNONBALL-RELATED"/>
    <property type="match status" value="1"/>
</dbReference>
<name>A0A316Z4R2_9BASI</name>
<dbReference type="AlphaFoldDB" id="A0A316Z4R2"/>
<dbReference type="RefSeq" id="XP_025596201.1">
    <property type="nucleotide sequence ID" value="XM_025743205.1"/>
</dbReference>
<dbReference type="GO" id="GO:0006367">
    <property type="term" value="P:transcription initiation at RNA polymerase II promoter"/>
    <property type="evidence" value="ECO:0007669"/>
    <property type="project" value="TreeGrafter"/>
</dbReference>
<dbReference type="GeneID" id="37270749"/>
<protein>
    <submittedName>
        <fullName evidence="1">WD40 repeat-like protein</fullName>
    </submittedName>
</protein>
<evidence type="ECO:0000313" key="2">
    <source>
        <dbReference type="Proteomes" id="UP000245946"/>
    </source>
</evidence>
<dbReference type="Proteomes" id="UP000245946">
    <property type="component" value="Unassembled WGS sequence"/>
</dbReference>
<dbReference type="GO" id="GO:0016251">
    <property type="term" value="F:RNA polymerase II general transcription initiation factor activity"/>
    <property type="evidence" value="ECO:0007669"/>
    <property type="project" value="TreeGrafter"/>
</dbReference>
<gene>
    <name evidence="1" type="ORF">FA09DRAFT_331850</name>
</gene>
<proteinExistence type="predicted"/>
<dbReference type="Pfam" id="PF00400">
    <property type="entry name" value="WD40"/>
    <property type="match status" value="1"/>
</dbReference>
<dbReference type="PANTHER" id="PTHR19879">
    <property type="entry name" value="TRANSCRIPTION INITIATION FACTOR TFIID"/>
    <property type="match status" value="1"/>
</dbReference>
<keyword evidence="2" id="KW-1185">Reference proteome</keyword>
<dbReference type="OrthoDB" id="538223at2759"/>